<reference evidence="5" key="1">
    <citation type="journal article" date="2020" name="mSystems">
        <title>Genome- and Community-Level Interaction Insights into Carbon Utilization and Element Cycling Functions of Hydrothermarchaeota in Hydrothermal Sediment.</title>
        <authorList>
            <person name="Zhou Z."/>
            <person name="Liu Y."/>
            <person name="Xu W."/>
            <person name="Pan J."/>
            <person name="Luo Z.H."/>
            <person name="Li M."/>
        </authorList>
    </citation>
    <scope>NUCLEOTIDE SEQUENCE [LARGE SCALE GENOMIC DNA]</scope>
    <source>
        <strain evidence="5">SpSt-757</strain>
    </source>
</reference>
<comment type="similarity">
    <text evidence="1">Belongs to the bacterial ribosomal protein bS21 family.</text>
</comment>
<keyword evidence="3" id="KW-0687">Ribonucleoprotein</keyword>
<evidence type="ECO:0000256" key="2">
    <source>
        <dbReference type="ARBA" id="ARBA00022980"/>
    </source>
</evidence>
<dbReference type="InterPro" id="IPR001911">
    <property type="entry name" value="Ribosomal_bS21"/>
</dbReference>
<dbReference type="Gene3D" id="1.20.5.1150">
    <property type="entry name" value="Ribosomal protein S8"/>
    <property type="match status" value="1"/>
</dbReference>
<evidence type="ECO:0000313" key="5">
    <source>
        <dbReference type="EMBL" id="HFZ08993.1"/>
    </source>
</evidence>
<organism evidence="5">
    <name type="scientific">candidate division CPR3 bacterium</name>
    <dbReference type="NCBI Taxonomy" id="2268181"/>
    <lineage>
        <taxon>Bacteria</taxon>
        <taxon>Bacteria division CPR3</taxon>
    </lineage>
</organism>
<comment type="caution">
    <text evidence="5">The sequence shown here is derived from an EMBL/GenBank/DDBJ whole genome shotgun (WGS) entry which is preliminary data.</text>
</comment>
<evidence type="ECO:0000256" key="1">
    <source>
        <dbReference type="ARBA" id="ARBA00006640"/>
    </source>
</evidence>
<dbReference type="Pfam" id="PF01165">
    <property type="entry name" value="Ribosomal_S21"/>
    <property type="match status" value="1"/>
</dbReference>
<proteinExistence type="inferred from homology"/>
<keyword evidence="2 5" id="KW-0689">Ribosomal protein</keyword>
<dbReference type="NCBIfam" id="TIGR00030">
    <property type="entry name" value="S21p"/>
    <property type="match status" value="1"/>
</dbReference>
<protein>
    <recommendedName>
        <fullName evidence="4">Small ribosomal subunit protein bS21</fullName>
    </recommendedName>
</protein>
<dbReference type="GO" id="GO:0005840">
    <property type="term" value="C:ribosome"/>
    <property type="evidence" value="ECO:0007669"/>
    <property type="project" value="UniProtKB-KW"/>
</dbReference>
<dbReference type="EMBL" id="DTGG01000079">
    <property type="protein sequence ID" value="HFZ08993.1"/>
    <property type="molecule type" value="Genomic_DNA"/>
</dbReference>
<accession>A0A7V3JA95</accession>
<dbReference type="GO" id="GO:0006412">
    <property type="term" value="P:translation"/>
    <property type="evidence" value="ECO:0007669"/>
    <property type="project" value="InterPro"/>
</dbReference>
<dbReference type="GO" id="GO:1990904">
    <property type="term" value="C:ribonucleoprotein complex"/>
    <property type="evidence" value="ECO:0007669"/>
    <property type="project" value="UniProtKB-KW"/>
</dbReference>
<dbReference type="GO" id="GO:0003735">
    <property type="term" value="F:structural constituent of ribosome"/>
    <property type="evidence" value="ECO:0007669"/>
    <property type="project" value="InterPro"/>
</dbReference>
<dbReference type="AlphaFoldDB" id="A0A7V3JA95"/>
<name>A0A7V3JA95_UNCC3</name>
<evidence type="ECO:0000256" key="3">
    <source>
        <dbReference type="ARBA" id="ARBA00023274"/>
    </source>
</evidence>
<sequence length="73" mass="8950">MIEVRKRQSEKPEALLRRFNRIVQESGLLKTVKECRFYLKPPTRREKRESAKRKAMLKRLKNEYTYYQNRGGF</sequence>
<gene>
    <name evidence="5" type="primary">rpsU</name>
    <name evidence="5" type="ORF">ENV41_02530</name>
</gene>
<evidence type="ECO:0000256" key="4">
    <source>
        <dbReference type="ARBA" id="ARBA00035135"/>
    </source>
</evidence>
<dbReference type="InterPro" id="IPR038380">
    <property type="entry name" value="Ribosomal_bS21_sf"/>
</dbReference>